<dbReference type="GO" id="GO:0005524">
    <property type="term" value="F:ATP binding"/>
    <property type="evidence" value="ECO:0007669"/>
    <property type="project" value="UniProtKB-KW"/>
</dbReference>
<dbReference type="Pfam" id="PF00005">
    <property type="entry name" value="ABC_tran"/>
    <property type="match status" value="1"/>
</dbReference>
<organism evidence="13 14">
    <name type="scientific">Kangiella japonica</name>
    <dbReference type="NCBI Taxonomy" id="647384"/>
    <lineage>
        <taxon>Bacteria</taxon>
        <taxon>Pseudomonadati</taxon>
        <taxon>Pseudomonadota</taxon>
        <taxon>Gammaproteobacteria</taxon>
        <taxon>Kangiellales</taxon>
        <taxon>Kangiellaceae</taxon>
        <taxon>Kangiella</taxon>
    </lineage>
</organism>
<evidence type="ECO:0000256" key="8">
    <source>
        <dbReference type="ARBA" id="ARBA00022840"/>
    </source>
</evidence>
<dbReference type="PROSITE" id="PS50893">
    <property type="entry name" value="ABC_TRANSPORTER_2"/>
    <property type="match status" value="1"/>
</dbReference>
<comment type="caution">
    <text evidence="13">The sequence shown here is derived from an EMBL/GenBank/DDBJ whole genome shotgun (WGS) entry which is preliminary data.</text>
</comment>
<dbReference type="InterPro" id="IPR003593">
    <property type="entry name" value="AAA+_ATPase"/>
</dbReference>
<dbReference type="RefSeq" id="WP_343988866.1">
    <property type="nucleotide sequence ID" value="NZ_BAAAFM010000003.1"/>
</dbReference>
<comment type="function">
    <text evidence="1">Part of the ABC transporter FtsEX involved in cellular division. Important for assembly or stability of the septal ring.</text>
</comment>
<comment type="subunit">
    <text evidence="11">Homodimer. Forms a membrane-associated complex with FtsX.</text>
</comment>
<evidence type="ECO:0000256" key="10">
    <source>
        <dbReference type="ARBA" id="ARBA00023306"/>
    </source>
</evidence>
<proteinExistence type="inferred from homology"/>
<dbReference type="InterPro" id="IPR015854">
    <property type="entry name" value="ABC_transpr_LolD-like"/>
</dbReference>
<dbReference type="SMART" id="SM00382">
    <property type="entry name" value="AAA"/>
    <property type="match status" value="1"/>
</dbReference>
<name>A0ABN0T0V1_9GAMM</name>
<dbReference type="InterPro" id="IPR003439">
    <property type="entry name" value="ABC_transporter-like_ATP-bd"/>
</dbReference>
<evidence type="ECO:0000259" key="12">
    <source>
        <dbReference type="PROSITE" id="PS50893"/>
    </source>
</evidence>
<evidence type="ECO:0000313" key="13">
    <source>
        <dbReference type="EMBL" id="GAA0208760.1"/>
    </source>
</evidence>
<dbReference type="SUPFAM" id="SSF52540">
    <property type="entry name" value="P-loop containing nucleoside triphosphate hydrolases"/>
    <property type="match status" value="1"/>
</dbReference>
<evidence type="ECO:0000256" key="11">
    <source>
        <dbReference type="RuleBase" id="RU365094"/>
    </source>
</evidence>
<dbReference type="InterPro" id="IPR005286">
    <property type="entry name" value="Cell_div_FtsE"/>
</dbReference>
<keyword evidence="6 11" id="KW-0132">Cell division</keyword>
<evidence type="ECO:0000256" key="6">
    <source>
        <dbReference type="ARBA" id="ARBA00022618"/>
    </source>
</evidence>
<evidence type="ECO:0000256" key="4">
    <source>
        <dbReference type="ARBA" id="ARBA00020019"/>
    </source>
</evidence>
<dbReference type="PROSITE" id="PS00211">
    <property type="entry name" value="ABC_TRANSPORTER_1"/>
    <property type="match status" value="1"/>
</dbReference>
<dbReference type="PANTHER" id="PTHR24220:SF470">
    <property type="entry name" value="CELL DIVISION ATP-BINDING PROTEIN FTSE"/>
    <property type="match status" value="1"/>
</dbReference>
<evidence type="ECO:0000256" key="7">
    <source>
        <dbReference type="ARBA" id="ARBA00022741"/>
    </source>
</evidence>
<evidence type="ECO:0000256" key="5">
    <source>
        <dbReference type="ARBA" id="ARBA00022475"/>
    </source>
</evidence>
<keyword evidence="8 11" id="KW-0067">ATP-binding</keyword>
<dbReference type="InterPro" id="IPR027417">
    <property type="entry name" value="P-loop_NTPase"/>
</dbReference>
<dbReference type="EMBL" id="BAAAFM010000003">
    <property type="protein sequence ID" value="GAA0208760.1"/>
    <property type="molecule type" value="Genomic_DNA"/>
</dbReference>
<evidence type="ECO:0000256" key="2">
    <source>
        <dbReference type="ARBA" id="ARBA00004202"/>
    </source>
</evidence>
<dbReference type="PANTHER" id="PTHR24220">
    <property type="entry name" value="IMPORT ATP-BINDING PROTEIN"/>
    <property type="match status" value="1"/>
</dbReference>
<sequence length="226" mass="25171">MIEFHQVFKRYEGGHEALKGVSFALPRGEMAFLTGHSGAGKSTLLKLIALMERPTRGQIILDDINISNVKDRQIPYHRRKIGMIFQDHRLLYDRSVYDNVALPLIIAGVSDRDIPKRVRAALDKVGLLSKERQLPIQLSGGEQQRVGIARAVVNKPPLLLADEPTGNLDPELSEDIMNLFAQFNQVGVSVLIASHDLGLIARMKHPVIALKEGRTIRNELAEVDFA</sequence>
<reference evidence="13 14" key="1">
    <citation type="journal article" date="2019" name="Int. J. Syst. Evol. Microbiol.">
        <title>The Global Catalogue of Microorganisms (GCM) 10K type strain sequencing project: providing services to taxonomists for standard genome sequencing and annotation.</title>
        <authorList>
            <consortium name="The Broad Institute Genomics Platform"/>
            <consortium name="The Broad Institute Genome Sequencing Center for Infectious Disease"/>
            <person name="Wu L."/>
            <person name="Ma J."/>
        </authorList>
    </citation>
    <scope>NUCLEOTIDE SEQUENCE [LARGE SCALE GENOMIC DNA]</scope>
    <source>
        <strain evidence="13 14">JCM 16211</strain>
    </source>
</reference>
<gene>
    <name evidence="11 13" type="primary">ftsE</name>
    <name evidence="13" type="ORF">GCM10009123_15270</name>
</gene>
<comment type="similarity">
    <text evidence="3 11">Belongs to the ABC transporter superfamily.</text>
</comment>
<evidence type="ECO:0000256" key="9">
    <source>
        <dbReference type="ARBA" id="ARBA00023136"/>
    </source>
</evidence>
<dbReference type="Proteomes" id="UP001501221">
    <property type="component" value="Unassembled WGS sequence"/>
</dbReference>
<feature type="domain" description="ABC transporter" evidence="12">
    <location>
        <begin position="2"/>
        <end position="226"/>
    </location>
</feature>
<keyword evidence="7 11" id="KW-0547">Nucleotide-binding</keyword>
<dbReference type="InterPro" id="IPR017871">
    <property type="entry name" value="ABC_transporter-like_CS"/>
</dbReference>
<dbReference type="Gene3D" id="3.40.50.300">
    <property type="entry name" value="P-loop containing nucleotide triphosphate hydrolases"/>
    <property type="match status" value="1"/>
</dbReference>
<evidence type="ECO:0000256" key="1">
    <source>
        <dbReference type="ARBA" id="ARBA00002579"/>
    </source>
</evidence>
<comment type="subcellular location">
    <subcellularLocation>
        <location evidence="11">Cell inner membrane</location>
        <topology evidence="11">Peripheral membrane protein</topology>
        <orientation evidence="11">Cytoplasmic side</orientation>
    </subcellularLocation>
    <subcellularLocation>
        <location evidence="2">Cell membrane</location>
        <topology evidence="2">Peripheral membrane protein</topology>
    </subcellularLocation>
</comment>
<evidence type="ECO:0000313" key="14">
    <source>
        <dbReference type="Proteomes" id="UP001501221"/>
    </source>
</evidence>
<keyword evidence="10 11" id="KW-0131">Cell cycle</keyword>
<dbReference type="GO" id="GO:0051301">
    <property type="term" value="P:cell division"/>
    <property type="evidence" value="ECO:0007669"/>
    <property type="project" value="UniProtKB-KW"/>
</dbReference>
<dbReference type="NCBIfam" id="TIGR02673">
    <property type="entry name" value="FtsE"/>
    <property type="match status" value="1"/>
</dbReference>
<evidence type="ECO:0000256" key="3">
    <source>
        <dbReference type="ARBA" id="ARBA00005417"/>
    </source>
</evidence>
<keyword evidence="14" id="KW-1185">Reference proteome</keyword>
<keyword evidence="9 11" id="KW-0472">Membrane</keyword>
<accession>A0ABN0T0V1</accession>
<keyword evidence="5 11" id="KW-1003">Cell membrane</keyword>
<protein>
    <recommendedName>
        <fullName evidence="4 11">Cell division ATP-binding protein FtsE</fullName>
    </recommendedName>
</protein>